<reference evidence="1" key="1">
    <citation type="submission" date="2017-08" db="EMBL/GenBank/DDBJ databases">
        <title>Microbulbifer marisrubri sp. nov., a halophilic alphaproteobacterium isolated from marine sediment of the Yellow Sea, China.</title>
        <authorList>
            <person name="Zhang G."/>
            <person name="Xiong Q."/>
        </authorList>
    </citation>
    <scope>NUCLEOTIDE SEQUENCE [LARGE SCALE GENOMIC DNA]</scope>
    <source>
        <strain evidence="1">WRN-8</strain>
    </source>
</reference>
<comment type="caution">
    <text evidence="1">The sequence shown here is derived from an EMBL/GenBank/DDBJ whole genome shotgun (WGS) entry which is preliminary data.</text>
</comment>
<organism evidence="1 2">
    <name type="scientific">Microbulbifer flavimaris</name>
    <dbReference type="NCBI Taxonomy" id="1781068"/>
    <lineage>
        <taxon>Bacteria</taxon>
        <taxon>Pseudomonadati</taxon>
        <taxon>Pseudomonadota</taxon>
        <taxon>Gammaproteobacteria</taxon>
        <taxon>Cellvibrionales</taxon>
        <taxon>Microbulbiferaceae</taxon>
        <taxon>Microbulbifer</taxon>
    </lineage>
</organism>
<sequence>MHSMKHLLLGLTWILLVATGAAASDAGRLYLPLDDAMGAVDRTLLKARENNKRALIIMGANWCHDSRALASNLQAPELAAPVSEAFEIQYVDVGFLEKNFDINRRFGLPVIFGTPTVLAIDPETQQLVNRDSLHIWSNAASFSKDETLERLAVLANPTAQAASPPADTSEVLAMLLAQIDTFERQQAERIYGGFAVVGPMLAAYMKGEKPENFDSYWRQLHTMRSQLPKDLIRLREQAELIVASGKEEAQLQIPAYPLFDWEKPSETN</sequence>
<dbReference type="EMBL" id="LRFG02000002">
    <property type="protein sequence ID" value="PCO05376.1"/>
    <property type="molecule type" value="Genomic_DNA"/>
</dbReference>
<evidence type="ECO:0000313" key="2">
    <source>
        <dbReference type="Proteomes" id="UP000218427"/>
    </source>
</evidence>
<dbReference type="SUPFAM" id="SSF52833">
    <property type="entry name" value="Thioredoxin-like"/>
    <property type="match status" value="1"/>
</dbReference>
<evidence type="ECO:0000313" key="1">
    <source>
        <dbReference type="EMBL" id="PCO05376.1"/>
    </source>
</evidence>
<keyword evidence="2" id="KW-1185">Reference proteome</keyword>
<accession>A0ABX4HZS8</accession>
<dbReference type="InterPro" id="IPR036249">
    <property type="entry name" value="Thioredoxin-like_sf"/>
</dbReference>
<name>A0ABX4HZS8_9GAMM</name>
<dbReference type="Proteomes" id="UP000218427">
    <property type="component" value="Unassembled WGS sequence"/>
</dbReference>
<gene>
    <name evidence="1" type="ORF">AWR36_004920</name>
</gene>
<proteinExistence type="predicted"/>
<dbReference type="Gene3D" id="3.40.30.10">
    <property type="entry name" value="Glutaredoxin"/>
    <property type="match status" value="1"/>
</dbReference>
<protein>
    <submittedName>
        <fullName evidence="1">Thioredoxin family protein</fullName>
    </submittedName>
</protein>